<dbReference type="InterPro" id="IPR000415">
    <property type="entry name" value="Nitroreductase-like"/>
</dbReference>
<dbReference type="CDD" id="cd02142">
    <property type="entry name" value="McbC_SagB-like_oxidoreductase"/>
    <property type="match status" value="1"/>
</dbReference>
<dbReference type="InterPro" id="IPR052544">
    <property type="entry name" value="Bacteriocin_Proc_Enz"/>
</dbReference>
<dbReference type="InterPro" id="IPR029479">
    <property type="entry name" value="Nitroreductase"/>
</dbReference>
<evidence type="ECO:0000313" key="2">
    <source>
        <dbReference type="EMBL" id="GIH20427.1"/>
    </source>
</evidence>
<proteinExistence type="predicted"/>
<dbReference type="Gene3D" id="3.40.109.10">
    <property type="entry name" value="NADH Oxidase"/>
    <property type="match status" value="2"/>
</dbReference>
<comment type="caution">
    <text evidence="2">The sequence shown here is derived from an EMBL/GenBank/DDBJ whole genome shotgun (WGS) entry which is preliminary data.</text>
</comment>
<keyword evidence="3" id="KW-1185">Reference proteome</keyword>
<dbReference type="AlphaFoldDB" id="A0A8J3VVA2"/>
<evidence type="ECO:0000259" key="1">
    <source>
        <dbReference type="Pfam" id="PF00881"/>
    </source>
</evidence>
<organism evidence="2 3">
    <name type="scientific">Rugosimonospora africana</name>
    <dbReference type="NCBI Taxonomy" id="556532"/>
    <lineage>
        <taxon>Bacteria</taxon>
        <taxon>Bacillati</taxon>
        <taxon>Actinomycetota</taxon>
        <taxon>Actinomycetes</taxon>
        <taxon>Micromonosporales</taxon>
        <taxon>Micromonosporaceae</taxon>
        <taxon>Rugosimonospora</taxon>
    </lineage>
</organism>
<dbReference type="PANTHER" id="PTHR43745:SF2">
    <property type="entry name" value="NITROREDUCTASE MJ1384-RELATED"/>
    <property type="match status" value="1"/>
</dbReference>
<dbReference type="EMBL" id="BONZ01000096">
    <property type="protein sequence ID" value="GIH20427.1"/>
    <property type="molecule type" value="Genomic_DNA"/>
</dbReference>
<evidence type="ECO:0000313" key="3">
    <source>
        <dbReference type="Proteomes" id="UP000642748"/>
    </source>
</evidence>
<dbReference type="PANTHER" id="PTHR43745">
    <property type="entry name" value="NITROREDUCTASE MJ1384-RELATED"/>
    <property type="match status" value="1"/>
</dbReference>
<protein>
    <recommendedName>
        <fullName evidence="1">Nitroreductase domain-containing protein</fullName>
    </recommendedName>
</protein>
<dbReference type="InterPro" id="IPR020051">
    <property type="entry name" value="SagB-type_dehydrogenase"/>
</dbReference>
<dbReference type="GO" id="GO:0016491">
    <property type="term" value="F:oxidoreductase activity"/>
    <property type="evidence" value="ECO:0007669"/>
    <property type="project" value="InterPro"/>
</dbReference>
<dbReference type="Proteomes" id="UP000642748">
    <property type="component" value="Unassembled WGS sequence"/>
</dbReference>
<dbReference type="SUPFAM" id="SSF55469">
    <property type="entry name" value="FMN-dependent nitroreductase-like"/>
    <property type="match status" value="2"/>
</dbReference>
<reference evidence="2" key="1">
    <citation type="submission" date="2021-01" db="EMBL/GenBank/DDBJ databases">
        <title>Whole genome shotgun sequence of Rugosimonospora africana NBRC 104875.</title>
        <authorList>
            <person name="Komaki H."/>
            <person name="Tamura T."/>
        </authorList>
    </citation>
    <scope>NUCLEOTIDE SEQUENCE</scope>
    <source>
        <strain evidence="2">NBRC 104875</strain>
    </source>
</reference>
<gene>
    <name evidence="2" type="ORF">Raf01_85990</name>
</gene>
<dbReference type="Pfam" id="PF00881">
    <property type="entry name" value="Nitroreductase"/>
    <property type="match status" value="1"/>
</dbReference>
<accession>A0A8J3VVA2</accession>
<sequence length="465" mass="50660">MLAWLLRMSYGRLSRRVRLDSVQPWWAGDYSVAAWRRGAVSGGGLYPLEIYWVAGEGGAVPAGTYHYAPGHHALERLAVGDRTDRVRQAVPHPEAQAANQFLLITLNFWRNAFKYVNLAYHIGTIDVGALLGTLGHLGASIDLPMWRLLWFDDQVLNEVLDLDVAEERVLAVVPMPWQDGPDGFSPPMYDEPDHRTAAFERSRTVLRFACTAQVHRETMWSGRPRPAAHTIRQAAIDLAPAGQFCTGAAHCLPEPAELSPMDPVSDLLLRRRSSFGALVARPPLGLEGLGAVLRLATRTSGYRSDTTPEGKPSGWTRLSVLANHVESLAVGGYRYDPVTQALHRSEPAVSTDRWLDVLAGIGVNLSNYDLNQATAVLVVSGRPDAMLDHAGPRGYRLLNAEVGAVAQNVYLAAAALGLGCGAVLNLDHVVVDEVLGFDGTDERALLCLLIGGERDGSAEFDHRLY</sequence>
<dbReference type="NCBIfam" id="TIGR03605">
    <property type="entry name" value="antibiot_sagB"/>
    <property type="match status" value="1"/>
</dbReference>
<name>A0A8J3VVA2_9ACTN</name>
<feature type="domain" description="Nitroreductase" evidence="1">
    <location>
        <begin position="359"/>
        <end position="451"/>
    </location>
</feature>